<sequence length="1435" mass="153118">MPIAGESRNHAAGHETMAGGPTPTYSAVVAHAAAFLAELIADPLLRRHLLSAAAAADGGGGQQHSAATLQALSLISDALDMSSASGSPSPSSLRAAERLLQSLPAATPLSCLLLALASGARRAGGRASAASAASAVLDLFVLDPALARHELAPAAFEALFAPRLLPVMRHFATRRASAAVASAAAQDEGENGSDETVALSAMRVLSLMSGAQAQEMRGLEREYEMVLDANCRAYALYLKKILEAGDVARSSSPPSPPELVFTVGHGGDQSAGYEDASADSDDDGAVQSGVRNNPMWAEAEGDLYPRQGSGRLQGRRELMRPPSLYPQRVAPHLIVLQQQQQKQTPRVGRGSPASRLRAELSPATPSSDDSTEDSSSELLYAGKQVEKHPASPLSKPRRAPPRGDEYGAGGRARLSPESSSSPMGGGDADQARQHHQQQAASTPKDFVCPITSQVFDDPVTLETGQTYERRAIQEWLDRGNATCPITRQRLLGGALPKTNYVLKRLIAGWRDQITSSSPPQPATPRPSRPVTRMESAQGPAQDHPAPASPVKINSPSPDATGSQASAPSPTSVIVQASVESAVGELRAAVSCLCTSEDLAESEKSVLKIDRLWRRESAMGAGAAEQKQHAFFSVLAKPAVINGFVEILFNSVSAQVLQVAVFLLAELASRDDGVVQTLTRVDADVDCLVALFKKGLLEAVVLIYLLSPSVEQLVEMDMADALVSAVRRGDEDPLDMCVKPKAASVILLSQILSEEAAGDRDSSQPVPRSALVSERFVRSTVMVLEAEQVEVRVAAMRILLRCVAEDGHCRGSIVEKLSLGAVLDAFHVVGDADKFDIVRFLSELVKLKRRSAAERVLRAIKEGGSFSMMHTLLVYLQSTTPEQSPVVAGLLLQLDLLVEPRKISMYREEAVDSLVQCLRNSDFPRSQLLAAETIMNLPGKFSSSGRPLARSSLLKLARVKERYRQPQSQSQSQELSVVRGTDGVGVGGEDEVVVAGEDKGASEWERKTAYALVGHEFGLVFEALSECLESKSAELFGASLVCAAWLAHMLPVLPDTGVVGAARACLLRQLVIVLRSAKHGSDRALAMVALRSFMNDRDGMQDIATYIKDVLKTLRELKKSSGLAFDMLKLLSDGQESSIDMWNHKELNHADCSSNGEVTSIVYFKSYIFSGHSDGTLKVWEGSENILRLVHESQEHTKAISSLSLLHSEEKLYSGSLDRTIRVWQFRDGLRCVEVHDTRDPVQGLAVAGAMACFVPQGGGVKALSWSGGSKVLNPSKSVRSMALVHGKLFCGCSDGSIQEIDLASGTLGVIQTGNKRILGKANPVYSMQVHDGLLYAGSTPLDGASVKIWNSSNYSLVGSIPSPAEARSLVVSADLVYLGSRNGAVEIWSREKLIKIGTLQAGGTGCRVQCMAVDADGDVLVVGTSDGRIQAWGLT</sequence>
<keyword evidence="5" id="KW-0853">WD repeat</keyword>
<dbReference type="Gramene" id="KQK03418">
    <property type="protein sequence ID" value="KQK03418"/>
    <property type="gene ID" value="BRADI_2g07750v3"/>
</dbReference>
<dbReference type="InterPro" id="IPR036322">
    <property type="entry name" value="WD40_repeat_dom_sf"/>
</dbReference>
<dbReference type="GO" id="GO:0061630">
    <property type="term" value="F:ubiquitin protein ligase activity"/>
    <property type="evidence" value="ECO:0007669"/>
    <property type="project" value="UniProtKB-EC"/>
</dbReference>
<dbReference type="PROSITE" id="PS50082">
    <property type="entry name" value="WD_REPEATS_2"/>
    <property type="match status" value="2"/>
</dbReference>
<dbReference type="InterPro" id="IPR001680">
    <property type="entry name" value="WD40_rpt"/>
</dbReference>
<evidence type="ECO:0000313" key="9">
    <source>
        <dbReference type="EnsemblPlants" id="KQK03418"/>
    </source>
</evidence>
<reference evidence="8 9" key="1">
    <citation type="journal article" date="2010" name="Nature">
        <title>Genome sequencing and analysis of the model grass Brachypodium distachyon.</title>
        <authorList>
            <consortium name="International Brachypodium Initiative"/>
        </authorList>
    </citation>
    <scope>NUCLEOTIDE SEQUENCE [LARGE SCALE GENOMIC DNA]</scope>
    <source>
        <strain evidence="8 9">Bd21</strain>
    </source>
</reference>
<dbReference type="InterPro" id="IPR052858">
    <property type="entry name" value="E3_ubiquitin-ligase_LIN"/>
</dbReference>
<dbReference type="SUPFAM" id="SSF57850">
    <property type="entry name" value="RING/U-box"/>
    <property type="match status" value="1"/>
</dbReference>
<name>A0A0Q3QPM8_BRADI</name>
<proteinExistence type="predicted"/>
<dbReference type="SUPFAM" id="SSF50978">
    <property type="entry name" value="WD40 repeat-like"/>
    <property type="match status" value="1"/>
</dbReference>
<feature type="compositionally biased region" description="Pro residues" evidence="6">
    <location>
        <begin position="518"/>
        <end position="527"/>
    </location>
</feature>
<feature type="region of interest" description="Disordered" evidence="6">
    <location>
        <begin position="512"/>
        <end position="568"/>
    </location>
</feature>
<dbReference type="EMBL" id="CM000881">
    <property type="protein sequence ID" value="KQK03418.1"/>
    <property type="molecule type" value="Genomic_DNA"/>
</dbReference>
<accession>A0A0Q3QPM8</accession>
<dbReference type="InterPro" id="IPR013083">
    <property type="entry name" value="Znf_RING/FYVE/PHD"/>
</dbReference>
<reference evidence="8" key="2">
    <citation type="submission" date="2017-06" db="EMBL/GenBank/DDBJ databases">
        <title>WGS assembly of Brachypodium distachyon.</title>
        <authorList>
            <consortium name="The International Brachypodium Initiative"/>
            <person name="Lucas S."/>
            <person name="Harmon-Smith M."/>
            <person name="Lail K."/>
            <person name="Tice H."/>
            <person name="Grimwood J."/>
            <person name="Bruce D."/>
            <person name="Barry K."/>
            <person name="Shu S."/>
            <person name="Lindquist E."/>
            <person name="Wang M."/>
            <person name="Pitluck S."/>
            <person name="Vogel J.P."/>
            <person name="Garvin D.F."/>
            <person name="Mockler T.C."/>
            <person name="Schmutz J."/>
            <person name="Rokhsar D."/>
            <person name="Bevan M.W."/>
        </authorList>
    </citation>
    <scope>NUCLEOTIDE SEQUENCE</scope>
    <source>
        <strain evidence="8">Bd21</strain>
    </source>
</reference>
<dbReference type="Pfam" id="PF23568">
    <property type="entry name" value="ARM_LIN"/>
    <property type="match status" value="1"/>
</dbReference>
<organism evidence="8">
    <name type="scientific">Brachypodium distachyon</name>
    <name type="common">Purple false brome</name>
    <name type="synonym">Trachynia distachya</name>
    <dbReference type="NCBI Taxonomy" id="15368"/>
    <lineage>
        <taxon>Eukaryota</taxon>
        <taxon>Viridiplantae</taxon>
        <taxon>Streptophyta</taxon>
        <taxon>Embryophyta</taxon>
        <taxon>Tracheophyta</taxon>
        <taxon>Spermatophyta</taxon>
        <taxon>Magnoliopsida</taxon>
        <taxon>Liliopsida</taxon>
        <taxon>Poales</taxon>
        <taxon>Poaceae</taxon>
        <taxon>BOP clade</taxon>
        <taxon>Pooideae</taxon>
        <taxon>Stipodae</taxon>
        <taxon>Brachypodieae</taxon>
        <taxon>Brachypodium</taxon>
    </lineage>
</organism>
<evidence type="ECO:0000256" key="6">
    <source>
        <dbReference type="SAM" id="MobiDB-lite"/>
    </source>
</evidence>
<evidence type="ECO:0000256" key="3">
    <source>
        <dbReference type="ARBA" id="ARBA00012483"/>
    </source>
</evidence>
<keyword evidence="10" id="KW-1185">Reference proteome</keyword>
<dbReference type="Pfam" id="PF04564">
    <property type="entry name" value="U-box"/>
    <property type="match status" value="1"/>
</dbReference>
<dbReference type="EC" id="2.3.2.27" evidence="3"/>
<comment type="catalytic activity">
    <reaction evidence="1">
        <text>S-ubiquitinyl-[E2 ubiquitin-conjugating enzyme]-L-cysteine + [acceptor protein]-L-lysine = [E2 ubiquitin-conjugating enzyme]-L-cysteine + N(6)-ubiquitinyl-[acceptor protein]-L-lysine.</text>
        <dbReference type="EC" id="2.3.2.27"/>
    </reaction>
</comment>
<protein>
    <recommendedName>
        <fullName evidence="3">RING-type E3 ubiquitin transferase</fullName>
        <ecNumber evidence="3">2.3.2.27</ecNumber>
    </recommendedName>
</protein>
<dbReference type="InterPro" id="IPR016024">
    <property type="entry name" value="ARM-type_fold"/>
</dbReference>
<dbReference type="CDD" id="cd16664">
    <property type="entry name" value="RING-Ubox_PUB"/>
    <property type="match status" value="1"/>
</dbReference>
<feature type="repeat" description="WD" evidence="5">
    <location>
        <begin position="1192"/>
        <end position="1228"/>
    </location>
</feature>
<evidence type="ECO:0000313" key="10">
    <source>
        <dbReference type="Proteomes" id="UP000008810"/>
    </source>
</evidence>
<evidence type="ECO:0000256" key="1">
    <source>
        <dbReference type="ARBA" id="ARBA00000900"/>
    </source>
</evidence>
<dbReference type="InterPro" id="IPR056512">
    <property type="entry name" value="LIN_N"/>
</dbReference>
<evidence type="ECO:0000313" key="8">
    <source>
        <dbReference type="EMBL" id="KQK03418.1"/>
    </source>
</evidence>
<evidence type="ECO:0000256" key="5">
    <source>
        <dbReference type="PROSITE-ProRule" id="PRU00221"/>
    </source>
</evidence>
<dbReference type="Gene3D" id="2.130.10.10">
    <property type="entry name" value="YVTN repeat-like/Quinoprotein amine dehydrogenase"/>
    <property type="match status" value="2"/>
</dbReference>
<dbReference type="InterPro" id="IPR045210">
    <property type="entry name" value="RING-Ubox_PUB"/>
</dbReference>
<dbReference type="STRING" id="15368.A0A0Q3QPM8"/>
<dbReference type="EnsemblPlants" id="KQK03418">
    <property type="protein sequence ID" value="KQK03418"/>
    <property type="gene ID" value="BRADI_2g07750v3"/>
</dbReference>
<dbReference type="Gene3D" id="1.25.10.10">
    <property type="entry name" value="Leucine-rich Repeat Variant"/>
    <property type="match status" value="1"/>
</dbReference>
<dbReference type="InterPro" id="IPR055566">
    <property type="entry name" value="ARM_LIN"/>
</dbReference>
<dbReference type="PROSITE" id="PS50294">
    <property type="entry name" value="WD_REPEATS_REGION"/>
    <property type="match status" value="2"/>
</dbReference>
<comment type="pathway">
    <text evidence="2">Protein modification; protein ubiquitination.</text>
</comment>
<feature type="region of interest" description="Disordered" evidence="6">
    <location>
        <begin position="247"/>
        <end position="290"/>
    </location>
</feature>
<dbReference type="OrthoDB" id="6252103at2759"/>
<gene>
    <name evidence="9" type="primary">LOC100836629</name>
    <name evidence="8" type="ORF">BRADI_2g07750v3</name>
</gene>
<dbReference type="Pfam" id="PF00400">
    <property type="entry name" value="WD40"/>
    <property type="match status" value="3"/>
</dbReference>
<dbReference type="InterPro" id="IPR003613">
    <property type="entry name" value="Ubox_domain"/>
</dbReference>
<reference evidence="9" key="3">
    <citation type="submission" date="2018-08" db="UniProtKB">
        <authorList>
            <consortium name="EnsemblPlants"/>
        </authorList>
    </citation>
    <scope>IDENTIFICATION</scope>
    <source>
        <strain evidence="9">cv. Bd21</strain>
    </source>
</reference>
<dbReference type="GO" id="GO:0016567">
    <property type="term" value="P:protein ubiquitination"/>
    <property type="evidence" value="ECO:0007669"/>
    <property type="project" value="UniProtKB-UniPathway"/>
</dbReference>
<dbReference type="PROSITE" id="PS51698">
    <property type="entry name" value="U_BOX"/>
    <property type="match status" value="1"/>
</dbReference>
<dbReference type="Pfam" id="PF23628">
    <property type="entry name" value="ARM_LIN_C"/>
    <property type="match status" value="1"/>
</dbReference>
<dbReference type="ExpressionAtlas" id="A0A0Q3QPM8">
    <property type="expression patterns" value="baseline and differential"/>
</dbReference>
<evidence type="ECO:0000256" key="4">
    <source>
        <dbReference type="ARBA" id="ARBA00022679"/>
    </source>
</evidence>
<dbReference type="InterPro" id="IPR015943">
    <property type="entry name" value="WD40/YVTN_repeat-like_dom_sf"/>
</dbReference>
<dbReference type="SMART" id="SM00504">
    <property type="entry name" value="Ubox"/>
    <property type="match status" value="1"/>
</dbReference>
<dbReference type="InterPro" id="IPR011989">
    <property type="entry name" value="ARM-like"/>
</dbReference>
<dbReference type="SUPFAM" id="SSF48371">
    <property type="entry name" value="ARM repeat"/>
    <property type="match status" value="1"/>
</dbReference>
<dbReference type="Gene3D" id="3.30.40.10">
    <property type="entry name" value="Zinc/RING finger domain, C3HC4 (zinc finger)"/>
    <property type="match status" value="1"/>
</dbReference>
<feature type="domain" description="U-box" evidence="7">
    <location>
        <begin position="441"/>
        <end position="516"/>
    </location>
</feature>
<feature type="repeat" description="WD" evidence="5">
    <location>
        <begin position="1408"/>
        <end position="1435"/>
    </location>
</feature>
<dbReference type="Pfam" id="PF23654">
    <property type="entry name" value="ARM_LIN_2nd"/>
    <property type="match status" value="1"/>
</dbReference>
<feature type="compositionally biased region" description="Polar residues" evidence="6">
    <location>
        <begin position="551"/>
        <end position="568"/>
    </location>
</feature>
<feature type="region of interest" description="Disordered" evidence="6">
    <location>
        <begin position="337"/>
        <end position="445"/>
    </location>
</feature>
<dbReference type="InterPro" id="IPR056514">
    <property type="entry name" value="ARM_LIN_2nd"/>
</dbReference>
<keyword evidence="4" id="KW-0808">Transferase</keyword>
<dbReference type="Proteomes" id="UP000008810">
    <property type="component" value="Chromosome 2"/>
</dbReference>
<evidence type="ECO:0000256" key="2">
    <source>
        <dbReference type="ARBA" id="ARBA00004906"/>
    </source>
</evidence>
<dbReference type="PANTHER" id="PTHR47446">
    <property type="entry name" value="RING-TYPE E3 UBIQUITIN TRANSFERASE"/>
    <property type="match status" value="1"/>
</dbReference>
<dbReference type="UniPathway" id="UPA00143"/>
<dbReference type="PANTHER" id="PTHR47446:SF2">
    <property type="entry name" value="RING-TYPE E3 UBIQUITIN TRANSFERASE"/>
    <property type="match status" value="1"/>
</dbReference>
<evidence type="ECO:0000259" key="7">
    <source>
        <dbReference type="PROSITE" id="PS51698"/>
    </source>
</evidence>
<dbReference type="SMART" id="SM00320">
    <property type="entry name" value="WD40"/>
    <property type="match status" value="5"/>
</dbReference>